<protein>
    <submittedName>
        <fullName evidence="1">SprT domain-containing protein</fullName>
    </submittedName>
</protein>
<evidence type="ECO:0000313" key="1">
    <source>
        <dbReference type="EMBL" id="KAB2810302.1"/>
    </source>
</evidence>
<keyword evidence="2" id="KW-1185">Reference proteome</keyword>
<reference evidence="1 2" key="1">
    <citation type="submission" date="2019-09" db="EMBL/GenBank/DDBJ databases">
        <title>Genomes of family Cryomorphaceae.</title>
        <authorList>
            <person name="Bowman J.P."/>
        </authorList>
    </citation>
    <scope>NUCLEOTIDE SEQUENCE [LARGE SCALE GENOMIC DNA]</scope>
    <source>
        <strain evidence="1 2">LMG 25704</strain>
    </source>
</reference>
<dbReference type="RefSeq" id="WP_170266391.1">
    <property type="nucleotide sequence ID" value="NZ_WBVO01000004.1"/>
</dbReference>
<dbReference type="EMBL" id="WBVO01000004">
    <property type="protein sequence ID" value="KAB2810302.1"/>
    <property type="molecule type" value="Genomic_DNA"/>
</dbReference>
<accession>A0A6N6RL37</accession>
<proteinExistence type="predicted"/>
<evidence type="ECO:0000313" key="2">
    <source>
        <dbReference type="Proteomes" id="UP000468650"/>
    </source>
</evidence>
<sequence length="213" mass="24717">MVLFYKRIAQVINQLLPFIPEGSASFVEEMLKPHHFLLKVVRPRKTKLGDFRPGLRGRPHQLTVNGDLHPYHFLLTLVHEVAHMKTYEKYASKVNPHGVEWQSMFQELMHPILDSQIYPPHVEAEIARYLSKPKASCSADTKLLRVLREEDEMKSMILTLEDLPENAVFRLGSRPPMRKGKKRRTRFLCEELGTGRTFAVHPLAEVIISEREE</sequence>
<comment type="caution">
    <text evidence="1">The sequence shown here is derived from an EMBL/GenBank/DDBJ whole genome shotgun (WGS) entry which is preliminary data.</text>
</comment>
<gene>
    <name evidence="1" type="ORF">F8C67_06870</name>
</gene>
<name>A0A6N6RL37_9FLAO</name>
<organism evidence="1 2">
    <name type="scientific">Phaeocystidibacter luteus</name>
    <dbReference type="NCBI Taxonomy" id="911197"/>
    <lineage>
        <taxon>Bacteria</taxon>
        <taxon>Pseudomonadati</taxon>
        <taxon>Bacteroidota</taxon>
        <taxon>Flavobacteriia</taxon>
        <taxon>Flavobacteriales</taxon>
        <taxon>Phaeocystidibacteraceae</taxon>
        <taxon>Phaeocystidibacter</taxon>
    </lineage>
</organism>
<dbReference type="AlphaFoldDB" id="A0A6N6RL37"/>
<dbReference type="Proteomes" id="UP000468650">
    <property type="component" value="Unassembled WGS sequence"/>
</dbReference>